<evidence type="ECO:0000256" key="10">
    <source>
        <dbReference type="ARBA" id="ARBA00022977"/>
    </source>
</evidence>
<dbReference type="PIRSF" id="PIRSF000513">
    <property type="entry name" value="Thz_kinase"/>
    <property type="match status" value="1"/>
</dbReference>
<dbReference type="GO" id="GO:0009229">
    <property type="term" value="P:thiamine diphosphate biosynthetic process"/>
    <property type="evidence" value="ECO:0007669"/>
    <property type="project" value="UniProtKB-UniRule"/>
</dbReference>
<dbReference type="UniPathway" id="UPA00060">
    <property type="reaction ID" value="UER00139"/>
</dbReference>
<evidence type="ECO:0000256" key="4">
    <source>
        <dbReference type="ARBA" id="ARBA00022679"/>
    </source>
</evidence>
<dbReference type="EC" id="2.7.1.50" evidence="11"/>
<dbReference type="GO" id="GO:0004417">
    <property type="term" value="F:hydroxyethylthiazole kinase activity"/>
    <property type="evidence" value="ECO:0007669"/>
    <property type="project" value="UniProtKB-UniRule"/>
</dbReference>
<keyword evidence="5 11" id="KW-0479">Metal-binding</keyword>
<dbReference type="SUPFAM" id="SSF53613">
    <property type="entry name" value="Ribokinase-like"/>
    <property type="match status" value="1"/>
</dbReference>
<sequence length="278" mass="28177">MEPFALKRALDNVRATTPLVHNITNYVTVNDCANALLAIGASPIMSDEPADVFDITSICGGLTLNIGTLNERSIRGMFAAGERASELGHPIVLDPVGAGASALRTRTASDLLDKLAVSVVRGNMSEAKALAGGAAATRGVDVCPGDAVTEDNLAAGAAFARDFAAKTGAVVAVTGAIDIVADAERAYAVRNGSPLMGRITGAGCMLSCVCAAFVTANPDALLDATVAAVAGMGLAGQIAQGRMSGYDGNGSFRTYLLDALYNLDGDALEAGARVEELA</sequence>
<comment type="caution">
    <text evidence="12">The sequence shown here is derived from an EMBL/GenBank/DDBJ whole genome shotgun (WGS) entry which is preliminary data.</text>
</comment>
<comment type="function">
    <text evidence="11">Catalyzes the phosphorylation of the hydroxyl group of 4-methyl-5-beta-hydroxyethylthiazole (THZ).</text>
</comment>
<dbReference type="AlphaFoldDB" id="A0A369MGV6"/>
<keyword evidence="9 11" id="KW-0460">Magnesium</keyword>
<comment type="catalytic activity">
    <reaction evidence="1 11">
        <text>5-(2-hydroxyethyl)-4-methylthiazole + ATP = 4-methyl-5-(2-phosphooxyethyl)-thiazole + ADP + H(+)</text>
        <dbReference type="Rhea" id="RHEA:24212"/>
        <dbReference type="ChEBI" id="CHEBI:15378"/>
        <dbReference type="ChEBI" id="CHEBI:17957"/>
        <dbReference type="ChEBI" id="CHEBI:30616"/>
        <dbReference type="ChEBI" id="CHEBI:58296"/>
        <dbReference type="ChEBI" id="CHEBI:456216"/>
        <dbReference type="EC" id="2.7.1.50"/>
    </reaction>
</comment>
<comment type="pathway">
    <text evidence="3 11">Cofactor biosynthesis; thiamine diphosphate biosynthesis; 4-methyl-5-(2-phosphoethyl)-thiazole from 5-(2-hydroxyethyl)-4-methylthiazole: step 1/1.</text>
</comment>
<reference evidence="12 13" key="1">
    <citation type="journal article" date="2018" name="Elife">
        <title>Discovery and characterization of a prevalent human gut bacterial enzyme sufficient for the inactivation of a family of plant toxins.</title>
        <authorList>
            <person name="Koppel N."/>
            <person name="Bisanz J.E."/>
            <person name="Pandelia M.E."/>
            <person name="Turnbaugh P.J."/>
            <person name="Balskus E.P."/>
        </authorList>
    </citation>
    <scope>NUCLEOTIDE SEQUENCE [LARGE SCALE GENOMIC DNA]</scope>
    <source>
        <strain evidence="12 13">W1 BHI 6</strain>
    </source>
</reference>
<dbReference type="NCBIfam" id="NF006830">
    <property type="entry name" value="PRK09355.1"/>
    <property type="match status" value="1"/>
</dbReference>
<dbReference type="Gene3D" id="3.40.1190.20">
    <property type="match status" value="1"/>
</dbReference>
<dbReference type="InterPro" id="IPR029056">
    <property type="entry name" value="Ribokinase-like"/>
</dbReference>
<dbReference type="CDD" id="cd01170">
    <property type="entry name" value="THZ_kinase"/>
    <property type="match status" value="1"/>
</dbReference>
<keyword evidence="4 11" id="KW-0808">Transferase</keyword>
<gene>
    <name evidence="11" type="primary">thiM</name>
    <name evidence="12" type="ORF">C1875_06565</name>
</gene>
<keyword evidence="10 11" id="KW-0784">Thiamine biosynthesis</keyword>
<comment type="cofactor">
    <cofactor evidence="2 11">
        <name>Mg(2+)</name>
        <dbReference type="ChEBI" id="CHEBI:18420"/>
    </cofactor>
</comment>
<dbReference type="RefSeq" id="WP_114533619.1">
    <property type="nucleotide sequence ID" value="NZ_JAHLPF010000006.1"/>
</dbReference>
<evidence type="ECO:0000256" key="3">
    <source>
        <dbReference type="ARBA" id="ARBA00004868"/>
    </source>
</evidence>
<dbReference type="EMBL" id="PPTU01000008">
    <property type="protein sequence ID" value="RDB70861.1"/>
    <property type="molecule type" value="Genomic_DNA"/>
</dbReference>
<dbReference type="GO" id="GO:0005524">
    <property type="term" value="F:ATP binding"/>
    <property type="evidence" value="ECO:0007669"/>
    <property type="project" value="UniProtKB-UniRule"/>
</dbReference>
<feature type="binding site" evidence="11">
    <location>
        <position position="121"/>
    </location>
    <ligand>
        <name>ATP</name>
        <dbReference type="ChEBI" id="CHEBI:30616"/>
    </ligand>
</feature>
<dbReference type="GO" id="GO:0009228">
    <property type="term" value="P:thiamine biosynthetic process"/>
    <property type="evidence" value="ECO:0007669"/>
    <property type="project" value="UniProtKB-KW"/>
</dbReference>
<evidence type="ECO:0000256" key="5">
    <source>
        <dbReference type="ARBA" id="ARBA00022723"/>
    </source>
</evidence>
<dbReference type="NCBIfam" id="TIGR00694">
    <property type="entry name" value="thiM"/>
    <property type="match status" value="1"/>
</dbReference>
<dbReference type="Proteomes" id="UP000253970">
    <property type="component" value="Unassembled WGS sequence"/>
</dbReference>
<evidence type="ECO:0000256" key="6">
    <source>
        <dbReference type="ARBA" id="ARBA00022741"/>
    </source>
</evidence>
<accession>A0A369MGV6</accession>
<evidence type="ECO:0000256" key="1">
    <source>
        <dbReference type="ARBA" id="ARBA00001771"/>
    </source>
</evidence>
<feature type="binding site" evidence="11">
    <location>
        <position position="45"/>
    </location>
    <ligand>
        <name>substrate</name>
    </ligand>
</feature>
<proteinExistence type="inferred from homology"/>
<evidence type="ECO:0000256" key="2">
    <source>
        <dbReference type="ARBA" id="ARBA00001946"/>
    </source>
</evidence>
<dbReference type="PRINTS" id="PR01099">
    <property type="entry name" value="HYETHTZKNASE"/>
</dbReference>
<keyword evidence="7 11" id="KW-0418">Kinase</keyword>
<protein>
    <recommendedName>
        <fullName evidence="11">Hydroxyethylthiazole kinase</fullName>
        <ecNumber evidence="11">2.7.1.50</ecNumber>
    </recommendedName>
    <alternativeName>
        <fullName evidence="11">4-methyl-5-beta-hydroxyethylthiazole kinase</fullName>
        <shortName evidence="11">TH kinase</shortName>
        <shortName evidence="11">Thz kinase</shortName>
    </alternativeName>
</protein>
<evidence type="ECO:0000256" key="7">
    <source>
        <dbReference type="ARBA" id="ARBA00022777"/>
    </source>
</evidence>
<evidence type="ECO:0000256" key="11">
    <source>
        <dbReference type="HAMAP-Rule" id="MF_00228"/>
    </source>
</evidence>
<feature type="binding site" evidence="11">
    <location>
        <position position="174"/>
    </location>
    <ligand>
        <name>ATP</name>
        <dbReference type="ChEBI" id="CHEBI:30616"/>
    </ligand>
</feature>
<feature type="binding site" evidence="11">
    <location>
        <position position="201"/>
    </location>
    <ligand>
        <name>substrate</name>
    </ligand>
</feature>
<dbReference type="HAMAP" id="MF_00228">
    <property type="entry name" value="Thz_kinase"/>
    <property type="match status" value="1"/>
</dbReference>
<evidence type="ECO:0000256" key="8">
    <source>
        <dbReference type="ARBA" id="ARBA00022840"/>
    </source>
</evidence>
<comment type="similarity">
    <text evidence="11">Belongs to the Thz kinase family.</text>
</comment>
<dbReference type="Pfam" id="PF02110">
    <property type="entry name" value="HK"/>
    <property type="match status" value="1"/>
</dbReference>
<evidence type="ECO:0000313" key="12">
    <source>
        <dbReference type="EMBL" id="RDB70861.1"/>
    </source>
</evidence>
<organism evidence="12 13">
    <name type="scientific">Eggerthella lenta</name>
    <name type="common">Eubacterium lentum</name>
    <dbReference type="NCBI Taxonomy" id="84112"/>
    <lineage>
        <taxon>Bacteria</taxon>
        <taxon>Bacillati</taxon>
        <taxon>Actinomycetota</taxon>
        <taxon>Coriobacteriia</taxon>
        <taxon>Eggerthellales</taxon>
        <taxon>Eggerthellaceae</taxon>
        <taxon>Eggerthella</taxon>
    </lineage>
</organism>
<keyword evidence="8 11" id="KW-0067">ATP-binding</keyword>
<dbReference type="InterPro" id="IPR000417">
    <property type="entry name" value="Hyethyz_kinase"/>
</dbReference>
<evidence type="ECO:0000256" key="9">
    <source>
        <dbReference type="ARBA" id="ARBA00022842"/>
    </source>
</evidence>
<evidence type="ECO:0000313" key="13">
    <source>
        <dbReference type="Proteomes" id="UP000253970"/>
    </source>
</evidence>
<dbReference type="GO" id="GO:0000287">
    <property type="term" value="F:magnesium ion binding"/>
    <property type="evidence" value="ECO:0007669"/>
    <property type="project" value="UniProtKB-UniRule"/>
</dbReference>
<keyword evidence="6 11" id="KW-0547">Nucleotide-binding</keyword>
<name>A0A369MGV6_EGGLN</name>